<evidence type="ECO:0000313" key="2">
    <source>
        <dbReference type="Proteomes" id="UP000639396"/>
    </source>
</evidence>
<sequence length="137" mass="15765">MAWQTPKTDWKFDDFYNFGDLDRVESNTAHVAATMTTYGGGQPVTVVVVTNRNTSRFEFFDSMNRIEGNLNILADNFYRPTGWENPKTNWASGQAFSWRDARRLENNLLIIYDLLLKSIDSFKYCGTFSCGEDGDIY</sequence>
<gene>
    <name evidence="1" type="ORF">IDH45_06255</name>
</gene>
<organism evidence="1 2">
    <name type="scientific">Paenibacillus oceani</name>
    <dbReference type="NCBI Taxonomy" id="2772510"/>
    <lineage>
        <taxon>Bacteria</taxon>
        <taxon>Bacillati</taxon>
        <taxon>Bacillota</taxon>
        <taxon>Bacilli</taxon>
        <taxon>Bacillales</taxon>
        <taxon>Paenibacillaceae</taxon>
        <taxon>Paenibacillus</taxon>
    </lineage>
</organism>
<dbReference type="AlphaFoldDB" id="A0A927C7J6"/>
<comment type="caution">
    <text evidence="1">The sequence shown here is derived from an EMBL/GenBank/DDBJ whole genome shotgun (WGS) entry which is preliminary data.</text>
</comment>
<dbReference type="EMBL" id="JACXJA010000006">
    <property type="protein sequence ID" value="MBD2861593.1"/>
    <property type="molecule type" value="Genomic_DNA"/>
</dbReference>
<protein>
    <submittedName>
        <fullName evidence="1">Uncharacterized protein</fullName>
    </submittedName>
</protein>
<reference evidence="1" key="1">
    <citation type="submission" date="2020-09" db="EMBL/GenBank/DDBJ databases">
        <title>A novel bacterium of genus Paenibacillus, isolated from South China Sea.</title>
        <authorList>
            <person name="Huang H."/>
            <person name="Mo K."/>
            <person name="Hu Y."/>
        </authorList>
    </citation>
    <scope>NUCLEOTIDE SEQUENCE</scope>
    <source>
        <strain evidence="1">IB182363</strain>
    </source>
</reference>
<name>A0A927C7J6_9BACL</name>
<accession>A0A927C7J6</accession>
<proteinExistence type="predicted"/>
<dbReference type="Proteomes" id="UP000639396">
    <property type="component" value="Unassembled WGS sequence"/>
</dbReference>
<keyword evidence="2" id="KW-1185">Reference proteome</keyword>
<dbReference type="RefSeq" id="WP_190925732.1">
    <property type="nucleotide sequence ID" value="NZ_JACXJA010000006.1"/>
</dbReference>
<evidence type="ECO:0000313" key="1">
    <source>
        <dbReference type="EMBL" id="MBD2861593.1"/>
    </source>
</evidence>